<accession>A0A4R4VR80</accession>
<evidence type="ECO:0000313" key="2">
    <source>
        <dbReference type="Proteomes" id="UP000295674"/>
    </source>
</evidence>
<dbReference type="RefSeq" id="WP_132673161.1">
    <property type="nucleotide sequence ID" value="NZ_SMKS01000007.1"/>
</dbReference>
<dbReference type="PANTHER" id="PTHR36221:SF1">
    <property type="entry name" value="DUF742 DOMAIN-CONTAINING PROTEIN"/>
    <property type="match status" value="1"/>
</dbReference>
<dbReference type="InterPro" id="IPR007995">
    <property type="entry name" value="DUF742"/>
</dbReference>
<keyword evidence="2" id="KW-1185">Reference proteome</keyword>
<dbReference type="PANTHER" id="PTHR36221">
    <property type="entry name" value="DUF742 DOMAIN-CONTAINING PROTEIN"/>
    <property type="match status" value="1"/>
</dbReference>
<protein>
    <submittedName>
        <fullName evidence="1">DUF742 domain-containing protein</fullName>
    </submittedName>
</protein>
<sequence length="124" mass="12809">MSDQQNVHAEDPVAGVRPFVVAGAPEKSDLDLDLATQVVAKPGGEGYRDLSMSDSAALELAKNPVAIAEVAGSLGTPVLTARALVGALLRRGVLTLDGESNPEEAVSDATLEYLQGVLDSVKQL</sequence>
<gene>
    <name evidence="1" type="ORF">E1181_07195</name>
</gene>
<dbReference type="OrthoDB" id="3688419at2"/>
<dbReference type="AlphaFoldDB" id="A0A4R4VR80"/>
<dbReference type="EMBL" id="SMKS01000007">
    <property type="protein sequence ID" value="TDD08332.1"/>
    <property type="molecule type" value="Genomic_DNA"/>
</dbReference>
<dbReference type="Proteomes" id="UP000295674">
    <property type="component" value="Unassembled WGS sequence"/>
</dbReference>
<organism evidence="1 2">
    <name type="scientific">Saccharopolyspora terrae</name>
    <dbReference type="NCBI Taxonomy" id="2530384"/>
    <lineage>
        <taxon>Bacteria</taxon>
        <taxon>Bacillati</taxon>
        <taxon>Actinomycetota</taxon>
        <taxon>Actinomycetes</taxon>
        <taxon>Pseudonocardiales</taxon>
        <taxon>Pseudonocardiaceae</taxon>
        <taxon>Saccharopolyspora</taxon>
    </lineage>
</organism>
<dbReference type="Pfam" id="PF05331">
    <property type="entry name" value="DUF742"/>
    <property type="match status" value="1"/>
</dbReference>
<reference evidence="1 2" key="1">
    <citation type="submission" date="2019-03" db="EMBL/GenBank/DDBJ databases">
        <title>Draft genome sequences of novel Actinobacteria.</title>
        <authorList>
            <person name="Sahin N."/>
            <person name="Ay H."/>
            <person name="Saygin H."/>
        </authorList>
    </citation>
    <scope>NUCLEOTIDE SEQUENCE [LARGE SCALE GENOMIC DNA]</scope>
    <source>
        <strain evidence="1 2">16K309</strain>
    </source>
</reference>
<proteinExistence type="predicted"/>
<comment type="caution">
    <text evidence="1">The sequence shown here is derived from an EMBL/GenBank/DDBJ whole genome shotgun (WGS) entry which is preliminary data.</text>
</comment>
<name>A0A4R4VR80_9PSEU</name>
<evidence type="ECO:0000313" key="1">
    <source>
        <dbReference type="EMBL" id="TDD08332.1"/>
    </source>
</evidence>